<evidence type="ECO:0000313" key="3">
    <source>
        <dbReference type="EMBL" id="ESA19076.1"/>
    </source>
</evidence>
<name>U9UU21_RHIID</name>
<evidence type="ECO:0000259" key="2">
    <source>
        <dbReference type="Pfam" id="PF26638"/>
    </source>
</evidence>
<feature type="domain" description="DUF8211" evidence="2">
    <location>
        <begin position="39"/>
        <end position="112"/>
    </location>
</feature>
<evidence type="ECO:0000256" key="1">
    <source>
        <dbReference type="SAM" id="Coils"/>
    </source>
</evidence>
<reference evidence="3" key="1">
    <citation type="submission" date="2013-07" db="EMBL/GenBank/DDBJ databases">
        <title>The genome of an arbuscular mycorrhizal fungus provides insights into the evolution of the oldest plant symbiosis.</title>
        <authorList>
            <consortium name="DOE Joint Genome Institute"/>
            <person name="Tisserant E."/>
            <person name="Malbreil M."/>
            <person name="Kuo A."/>
            <person name="Kohler A."/>
            <person name="Symeonidi A."/>
            <person name="Balestrini R."/>
            <person name="Charron P."/>
            <person name="Duensing N."/>
            <person name="Frei-dit-Frey N."/>
            <person name="Gianinazzi-Pearson V."/>
            <person name="Gilbert B."/>
            <person name="Handa Y."/>
            <person name="Hijri M."/>
            <person name="Kaul R."/>
            <person name="Kawaguchi M."/>
            <person name="Krajinski F."/>
            <person name="Lammers P."/>
            <person name="Lapierre D."/>
            <person name="Masclaux F.G."/>
            <person name="Murat C."/>
            <person name="Morin E."/>
            <person name="Ndikumana S."/>
            <person name="Pagni M."/>
            <person name="Petitpierre D."/>
            <person name="Requena N."/>
            <person name="Rosikiewicz P."/>
            <person name="Riley R."/>
            <person name="Saito K."/>
            <person name="San Clemente H."/>
            <person name="Shapiro H."/>
            <person name="van Tuinen D."/>
            <person name="Becard G."/>
            <person name="Bonfante P."/>
            <person name="Paszkowski U."/>
            <person name="Shachar-Hill Y."/>
            <person name="Young J.P."/>
            <person name="Sanders I.R."/>
            <person name="Henrissat B."/>
            <person name="Rensing S.A."/>
            <person name="Grigoriev I.V."/>
            <person name="Corradi N."/>
            <person name="Roux C."/>
            <person name="Martin F."/>
        </authorList>
    </citation>
    <scope>NUCLEOTIDE SEQUENCE</scope>
    <source>
        <strain evidence="3">DAOM 197198</strain>
    </source>
</reference>
<keyword evidence="1" id="KW-0175">Coiled coil</keyword>
<proteinExistence type="predicted"/>
<protein>
    <recommendedName>
        <fullName evidence="2">DUF8211 domain-containing protein</fullName>
    </recommendedName>
</protein>
<organism evidence="3">
    <name type="scientific">Rhizophagus irregularis (strain DAOM 181602 / DAOM 197198 / MUCL 43194)</name>
    <name type="common">Arbuscular mycorrhizal fungus</name>
    <name type="synonym">Glomus intraradices</name>
    <dbReference type="NCBI Taxonomy" id="747089"/>
    <lineage>
        <taxon>Eukaryota</taxon>
        <taxon>Fungi</taxon>
        <taxon>Fungi incertae sedis</taxon>
        <taxon>Mucoromycota</taxon>
        <taxon>Glomeromycotina</taxon>
        <taxon>Glomeromycetes</taxon>
        <taxon>Glomerales</taxon>
        <taxon>Glomeraceae</taxon>
        <taxon>Rhizophagus</taxon>
    </lineage>
</organism>
<dbReference type="HOGENOM" id="CLU_060797_0_0_1"/>
<dbReference type="Pfam" id="PF26638">
    <property type="entry name" value="DUF8211"/>
    <property type="match status" value="1"/>
</dbReference>
<dbReference type="AlphaFoldDB" id="U9UU21"/>
<accession>U9UU21</accession>
<dbReference type="InterPro" id="IPR058524">
    <property type="entry name" value="DUF8211"/>
</dbReference>
<dbReference type="EMBL" id="KI278598">
    <property type="protein sequence ID" value="ESA19076.1"/>
    <property type="molecule type" value="Genomic_DNA"/>
</dbReference>
<dbReference type="VEuPathDB" id="FungiDB:RhiirFUN_026846"/>
<gene>
    <name evidence="3" type="ORF">GLOINDRAFT_19984</name>
</gene>
<sequence length="398" mass="46015">MSHHRHACIIHHKNLVLYFISKDNKIPDVSFCKTFKDFHATRLFNRWAKKKKHQNFSNRLGISFTTSYHVYNTNVVATKGLDFIYGKKYGNLQFTPSTSPNVKKRQEARFNALNKFAEPSQSYYTFPIPFPEPKTVSVPVIVETICNISSVTPKPNDIPISPANTDNWENVPEHYIPLIPQSAIYEGGRLNQPSHNKVQKKKLQPLAVGSDGWLAHMKEIYDDHVSMIEYEQGRIDAGIQWGTTPDQGEYRMDLCNHVMEFTNAQYNYEMKLLEISSEVIPDLPTVSGPLKQSERKKHEKRRLQLLREIERKKQEDTEILEELYSRVHNLENIFCIEYYTKEIGLAFQSCAIIDDRPLKRSASDNSNLDTHYGYHKDKKVCILSASKDLENSSSTRTI</sequence>
<feature type="coiled-coil region" evidence="1">
    <location>
        <begin position="295"/>
        <end position="326"/>
    </location>
</feature>